<dbReference type="GO" id="GO:0005737">
    <property type="term" value="C:cytoplasm"/>
    <property type="evidence" value="ECO:0007669"/>
    <property type="project" value="UniProtKB-ARBA"/>
</dbReference>
<gene>
    <name evidence="5 6" type="primary">rpmG</name>
    <name evidence="6" type="ORF">C4B24_00580</name>
</gene>
<dbReference type="InterPro" id="IPR038584">
    <property type="entry name" value="Ribosomal_bL33_sf"/>
</dbReference>
<keyword evidence="7" id="KW-1185">Reference proteome</keyword>
<dbReference type="Gene3D" id="2.20.28.120">
    <property type="entry name" value="Ribosomal protein L33"/>
    <property type="match status" value="1"/>
</dbReference>
<sequence length="47" mass="5543">MNRKKVILACEICQSRNYSTPKSITARLTKNKFCKKCNQKTLHKEEK</sequence>
<keyword evidence="3 5" id="KW-0687">Ribonucleoprotein</keyword>
<evidence type="ECO:0000256" key="5">
    <source>
        <dbReference type="HAMAP-Rule" id="MF_00294"/>
    </source>
</evidence>
<organism evidence="6 7">
    <name type="scientific">Mycoplasma marinum</name>
    <dbReference type="NCBI Taxonomy" id="1937190"/>
    <lineage>
        <taxon>Bacteria</taxon>
        <taxon>Bacillati</taxon>
        <taxon>Mycoplasmatota</taxon>
        <taxon>Mollicutes</taxon>
        <taxon>Mycoplasmataceae</taxon>
        <taxon>Mycoplasma</taxon>
    </lineage>
</organism>
<protein>
    <recommendedName>
        <fullName evidence="4 5">Large ribosomal subunit protein bL33</fullName>
    </recommendedName>
</protein>
<dbReference type="NCBIfam" id="NF001764">
    <property type="entry name" value="PRK00504.1"/>
    <property type="match status" value="1"/>
</dbReference>
<dbReference type="InterPro" id="IPR011332">
    <property type="entry name" value="Ribosomal_zn-bd"/>
</dbReference>
<evidence type="ECO:0000256" key="4">
    <source>
        <dbReference type="ARBA" id="ARBA00035176"/>
    </source>
</evidence>
<keyword evidence="2 5" id="KW-0689">Ribosomal protein</keyword>
<evidence type="ECO:0000256" key="2">
    <source>
        <dbReference type="ARBA" id="ARBA00022980"/>
    </source>
</evidence>
<evidence type="ECO:0000313" key="7">
    <source>
        <dbReference type="Proteomes" id="UP000294192"/>
    </source>
</evidence>
<proteinExistence type="inferred from homology"/>
<dbReference type="OrthoDB" id="197660at2"/>
<dbReference type="SUPFAM" id="SSF57829">
    <property type="entry name" value="Zn-binding ribosomal proteins"/>
    <property type="match status" value="1"/>
</dbReference>
<dbReference type="GO" id="GO:0006412">
    <property type="term" value="P:translation"/>
    <property type="evidence" value="ECO:0007669"/>
    <property type="project" value="UniProtKB-UniRule"/>
</dbReference>
<dbReference type="GO" id="GO:0003735">
    <property type="term" value="F:structural constituent of ribosome"/>
    <property type="evidence" value="ECO:0007669"/>
    <property type="project" value="InterPro"/>
</dbReference>
<dbReference type="NCBIfam" id="TIGR01023">
    <property type="entry name" value="rpmG_bact"/>
    <property type="match status" value="1"/>
</dbReference>
<dbReference type="AlphaFoldDB" id="A0A4R0XXV5"/>
<comment type="similarity">
    <text evidence="1 5">Belongs to the bacterial ribosomal protein bL33 family.</text>
</comment>
<dbReference type="RefSeq" id="WP_131598317.1">
    <property type="nucleotide sequence ID" value="NZ_CBDBYK010000005.1"/>
</dbReference>
<evidence type="ECO:0000313" key="6">
    <source>
        <dbReference type="EMBL" id="TCG11877.1"/>
    </source>
</evidence>
<dbReference type="GO" id="GO:0005840">
    <property type="term" value="C:ribosome"/>
    <property type="evidence" value="ECO:0007669"/>
    <property type="project" value="UniProtKB-KW"/>
</dbReference>
<dbReference type="Pfam" id="PF00471">
    <property type="entry name" value="Ribosomal_L33"/>
    <property type="match status" value="1"/>
</dbReference>
<evidence type="ECO:0000256" key="1">
    <source>
        <dbReference type="ARBA" id="ARBA00007596"/>
    </source>
</evidence>
<dbReference type="InterPro" id="IPR001705">
    <property type="entry name" value="Ribosomal_bL33"/>
</dbReference>
<accession>A0A4R0XXV5</accession>
<name>A0A4R0XXV5_9MOLU</name>
<evidence type="ECO:0000256" key="3">
    <source>
        <dbReference type="ARBA" id="ARBA00023274"/>
    </source>
</evidence>
<dbReference type="EMBL" id="PSZO01000002">
    <property type="protein sequence ID" value="TCG11877.1"/>
    <property type="molecule type" value="Genomic_DNA"/>
</dbReference>
<dbReference type="GO" id="GO:1990904">
    <property type="term" value="C:ribonucleoprotein complex"/>
    <property type="evidence" value="ECO:0007669"/>
    <property type="project" value="UniProtKB-KW"/>
</dbReference>
<dbReference type="Proteomes" id="UP000294192">
    <property type="component" value="Unassembled WGS sequence"/>
</dbReference>
<dbReference type="HAMAP" id="MF_00294">
    <property type="entry name" value="Ribosomal_bL33"/>
    <property type="match status" value="1"/>
</dbReference>
<comment type="caution">
    <text evidence="6">The sequence shown here is derived from an EMBL/GenBank/DDBJ whole genome shotgun (WGS) entry which is preliminary data.</text>
</comment>
<reference evidence="6 7" key="1">
    <citation type="submission" date="2018-02" db="EMBL/GenBank/DDBJ databases">
        <title>Mycoplasma marinum and Mycoplasma todarodis sp. nov., moderately halophilic and psychrotolerant mycoplasmas isolated from cephalopods.</title>
        <authorList>
            <person name="Viver T."/>
        </authorList>
    </citation>
    <scope>NUCLEOTIDE SEQUENCE [LARGE SCALE GENOMIC DNA]</scope>
    <source>
        <strain evidence="6 7">PE</strain>
    </source>
</reference>